<evidence type="ECO:0000256" key="1">
    <source>
        <dbReference type="SAM" id="MobiDB-lite"/>
    </source>
</evidence>
<name>A0A1T4P6U2_9FIRM</name>
<evidence type="ECO:0000313" key="4">
    <source>
        <dbReference type="Proteomes" id="UP000243297"/>
    </source>
</evidence>
<accession>A0A1T4P6U2</accession>
<feature type="compositionally biased region" description="Polar residues" evidence="1">
    <location>
        <begin position="212"/>
        <end position="222"/>
    </location>
</feature>
<keyword evidence="4" id="KW-1185">Reference proteome</keyword>
<reference evidence="4" key="1">
    <citation type="submission" date="2017-02" db="EMBL/GenBank/DDBJ databases">
        <authorList>
            <person name="Varghese N."/>
            <person name="Submissions S."/>
        </authorList>
    </citation>
    <scope>NUCLEOTIDE SEQUENCE [LARGE SCALE GENOMIC DNA]</scope>
    <source>
        <strain evidence="4">ATCC 25662</strain>
    </source>
</reference>
<dbReference type="PROSITE" id="PS51257">
    <property type="entry name" value="PROKAR_LIPOPROTEIN"/>
    <property type="match status" value="1"/>
</dbReference>
<feature type="signal peptide" evidence="2">
    <location>
        <begin position="1"/>
        <end position="19"/>
    </location>
</feature>
<gene>
    <name evidence="3" type="ORF">SAMN02745191_1898</name>
</gene>
<protein>
    <recommendedName>
        <fullName evidence="5">Lipoprotein</fullName>
    </recommendedName>
</protein>
<evidence type="ECO:0000313" key="3">
    <source>
        <dbReference type="EMBL" id="SJZ86926.1"/>
    </source>
</evidence>
<dbReference type="RefSeq" id="WP_078712303.1">
    <property type="nucleotide sequence ID" value="NZ_FUWY01000005.1"/>
</dbReference>
<evidence type="ECO:0008006" key="5">
    <source>
        <dbReference type="Google" id="ProtNLM"/>
    </source>
</evidence>
<feature type="chain" id="PRO_5039324399" description="Lipoprotein" evidence="2">
    <location>
        <begin position="20"/>
        <end position="262"/>
    </location>
</feature>
<sequence>MKRFCLILVACLLFGCAQSTQPLEERIQSEFEFVNTLKTVDGDNRKDFYSYYIEPSVGRVSSNPSNNIFLKDGVQFVMNLNVSKIISEKYYTDALTGNDVATKDNLLFEIEGQYDDSLLNSYDYRCQVYQYENMYMLLLETQYMNFYTVANANQLPTIAGEMLKIARTIRVNQEEIISAYSSKEAIQYKKEALNLFEVAVPENGRVDEMITDKTNTGDSTGDNAGGMTDDFYQSDDFGSKIPTASPTQDPNGDYASDDFGTE</sequence>
<organism evidence="3 4">
    <name type="scientific">Anaerorhabdus furcosa</name>
    <dbReference type="NCBI Taxonomy" id="118967"/>
    <lineage>
        <taxon>Bacteria</taxon>
        <taxon>Bacillati</taxon>
        <taxon>Bacillota</taxon>
        <taxon>Erysipelotrichia</taxon>
        <taxon>Erysipelotrichales</taxon>
        <taxon>Erysipelotrichaceae</taxon>
        <taxon>Anaerorhabdus</taxon>
    </lineage>
</organism>
<keyword evidence="2" id="KW-0732">Signal</keyword>
<dbReference type="Proteomes" id="UP000243297">
    <property type="component" value="Unassembled WGS sequence"/>
</dbReference>
<dbReference type="STRING" id="118967.SAMN02745191_1898"/>
<feature type="region of interest" description="Disordered" evidence="1">
    <location>
        <begin position="210"/>
        <end position="262"/>
    </location>
</feature>
<dbReference type="EMBL" id="FUWY01000005">
    <property type="protein sequence ID" value="SJZ86926.1"/>
    <property type="molecule type" value="Genomic_DNA"/>
</dbReference>
<dbReference type="AlphaFoldDB" id="A0A1T4P6U2"/>
<proteinExistence type="predicted"/>
<evidence type="ECO:0000256" key="2">
    <source>
        <dbReference type="SAM" id="SignalP"/>
    </source>
</evidence>